<dbReference type="PANTHER" id="PTHR13353:SF5">
    <property type="entry name" value="TRANSMEMBRANE PROTEIN 19"/>
    <property type="match status" value="1"/>
</dbReference>
<feature type="transmembrane region" description="Helical" evidence="6">
    <location>
        <begin position="184"/>
        <end position="206"/>
    </location>
</feature>
<comment type="subcellular location">
    <subcellularLocation>
        <location evidence="1">Membrane</location>
        <topology evidence="1">Multi-pass membrane protein</topology>
    </subcellularLocation>
</comment>
<dbReference type="Proteomes" id="UP001628668">
    <property type="component" value="Unassembled WGS sequence"/>
</dbReference>
<dbReference type="EMBL" id="JBJOSA010000012">
    <property type="protein sequence ID" value="MFL8937917.1"/>
    <property type="molecule type" value="Genomic_DNA"/>
</dbReference>
<evidence type="ECO:0000256" key="3">
    <source>
        <dbReference type="ARBA" id="ARBA00022692"/>
    </source>
</evidence>
<evidence type="ECO:0000256" key="2">
    <source>
        <dbReference type="ARBA" id="ARBA00009012"/>
    </source>
</evidence>
<evidence type="ECO:0000313" key="7">
    <source>
        <dbReference type="EMBL" id="MFL8937917.1"/>
    </source>
</evidence>
<protein>
    <submittedName>
        <fullName evidence="7">DUF92 domain-containing protein</fullName>
    </submittedName>
</protein>
<feature type="transmembrane region" description="Helical" evidence="6">
    <location>
        <begin position="153"/>
        <end position="177"/>
    </location>
</feature>
<evidence type="ECO:0000313" key="8">
    <source>
        <dbReference type="Proteomes" id="UP001628668"/>
    </source>
</evidence>
<comment type="caution">
    <text evidence="7">The sequence shown here is derived from an EMBL/GenBank/DDBJ whole genome shotgun (WGS) entry which is preliminary data.</text>
</comment>
<gene>
    <name evidence="7" type="ORF">ACKA06_14065</name>
</gene>
<dbReference type="Pfam" id="PF01940">
    <property type="entry name" value="DUF92"/>
    <property type="match status" value="1"/>
</dbReference>
<evidence type="ECO:0000256" key="5">
    <source>
        <dbReference type="ARBA" id="ARBA00023136"/>
    </source>
</evidence>
<dbReference type="PANTHER" id="PTHR13353">
    <property type="entry name" value="TRANSMEMBRANE PROTEIN 19"/>
    <property type="match status" value="1"/>
</dbReference>
<feature type="transmembrane region" description="Helical" evidence="6">
    <location>
        <begin position="242"/>
        <end position="263"/>
    </location>
</feature>
<dbReference type="RefSeq" id="WP_411159930.1">
    <property type="nucleotide sequence ID" value="NZ_JBJOSA010000012.1"/>
</dbReference>
<organism evidence="7 8">
    <name type="scientific">Rossellomorea oryzaecorticis</name>
    <dbReference type="NCBI Taxonomy" id="1396505"/>
    <lineage>
        <taxon>Bacteria</taxon>
        <taxon>Bacillati</taxon>
        <taxon>Bacillota</taxon>
        <taxon>Bacilli</taxon>
        <taxon>Bacillales</taxon>
        <taxon>Bacillaceae</taxon>
        <taxon>Rossellomorea</taxon>
    </lineage>
</organism>
<evidence type="ECO:0000256" key="6">
    <source>
        <dbReference type="SAM" id="Phobius"/>
    </source>
</evidence>
<keyword evidence="3 6" id="KW-0812">Transmembrane</keyword>
<keyword evidence="8" id="KW-1185">Reference proteome</keyword>
<evidence type="ECO:0000256" key="1">
    <source>
        <dbReference type="ARBA" id="ARBA00004141"/>
    </source>
</evidence>
<dbReference type="InterPro" id="IPR002794">
    <property type="entry name" value="DUF92_TMEM19"/>
</dbReference>
<comment type="similarity">
    <text evidence="2">Belongs to the TMEM19 family.</text>
</comment>
<name>A0ABW8VRD8_9BACI</name>
<sequence>MTEIIIVYMTILLVAIGGWKTDNLSPSGAVAAFLMGLIITQFYHWRGLLLIGAFFLSSSIWSKLFSSSKKEIEGRLAKTSVRDWQQVAANGGPSVLFILLFHFTGNDWWLNSFAAAVAAANSDTWASEIGPLSKKAPLSIRSFRRVEKGTSGAVSLIGTIASFAGAVFISLLFVVFMESFDWTMFIMITAAGFLGNVFDTVAGAYWQAEFRCTVCNSSTESPVHCGTATVKNKGSTWLNNEAVNFLSSLFAGVILFLMLVIIIG</sequence>
<accession>A0ABW8VRD8</accession>
<keyword evidence="4 6" id="KW-1133">Transmembrane helix</keyword>
<evidence type="ECO:0000256" key="4">
    <source>
        <dbReference type="ARBA" id="ARBA00022989"/>
    </source>
</evidence>
<keyword evidence="5 6" id="KW-0472">Membrane</keyword>
<proteinExistence type="inferred from homology"/>
<reference evidence="7 8" key="1">
    <citation type="submission" date="2024-12" db="EMBL/GenBank/DDBJ databases">
        <authorList>
            <person name="Li X."/>
            <person name="Zhang D."/>
        </authorList>
    </citation>
    <scope>NUCLEOTIDE SEQUENCE [LARGE SCALE GENOMIC DNA]</scope>
    <source>
        <strain evidence="7 8">JCM19602</strain>
    </source>
</reference>